<evidence type="ECO:0000313" key="2">
    <source>
        <dbReference type="EMBL" id="GAA6408383.1"/>
    </source>
</evidence>
<dbReference type="EMBL" id="BAABYW010000001">
    <property type="protein sequence ID" value="GAA6408383.1"/>
    <property type="molecule type" value="Genomic_DNA"/>
</dbReference>
<dbReference type="InterPro" id="IPR018657">
    <property type="entry name" value="LarA-like_N"/>
</dbReference>
<dbReference type="Proteomes" id="UP001600943">
    <property type="component" value="Unassembled WGS sequence"/>
</dbReference>
<dbReference type="Gene3D" id="3.40.50.11440">
    <property type="match status" value="1"/>
</dbReference>
<proteinExistence type="predicted"/>
<dbReference type="Pfam" id="PF09861">
    <property type="entry name" value="Lar_N"/>
    <property type="match status" value="1"/>
</dbReference>
<accession>A0ABQ0BAK3</accession>
<name>A0ABQ0BAK3_9FIRM</name>
<feature type="domain" description="LarA-like N-terminal" evidence="1">
    <location>
        <begin position="32"/>
        <end position="191"/>
    </location>
</feature>
<sequence length="414" mass="45381">MEMPLLLPEDYNTVIPPLYKVRQVFGRETLPDIAAAIRKEFQREEISGKIKPGMRAAVAVGSRGIRNLPLIVKTILEELEKLGAIPFIVSAMGSHGGGTEEGQREVLYGYGITEDAMHVPIITTTDVVCLGEISGGRKVYFDKSAMEADVIIPVNRVKLHTDFVSDIQSGLCKMLVIGLGNHRGCTAIHEADFSVFGEVIKEAAAWILEKAPVAFGIAVLENAYDETCLIEAVPAETLVEREKELVKMARDKMPVLMIPEIDILIVEEIGKDISGAGFDPNILGKSYILKEFVLPVPKIDKMVLLDISPASHGNGIGLGIFDVITKKVFAQLDHEAMYANAIAVKCVDDCKIPLIAKDEEEAVKIAVKILRNANKDNLKIVRIKNTIELEEIMVSRALLGQVEENSCLILENKS</sequence>
<keyword evidence="3" id="KW-1185">Reference proteome</keyword>
<reference evidence="2 3" key="1">
    <citation type="submission" date="2024-04" db="EMBL/GenBank/DDBJ databases">
        <title>Defined microbial consortia suppress multidrug-resistant proinflammatory Enterobacteriaceae via ecological control.</title>
        <authorList>
            <person name="Furuichi M."/>
            <person name="Kawaguchi T."/>
            <person name="Pust M."/>
            <person name="Yasuma K."/>
            <person name="Plichta D."/>
            <person name="Hasegawa N."/>
            <person name="Ohya T."/>
            <person name="Bhattarai S."/>
            <person name="Sasajima S."/>
            <person name="Aoto Y."/>
            <person name="Tuganbaev T."/>
            <person name="Yaginuma M."/>
            <person name="Ueda M."/>
            <person name="Okahashi N."/>
            <person name="Amafuji K."/>
            <person name="Kiridooshi Y."/>
            <person name="Sugita K."/>
            <person name="Strazar M."/>
            <person name="Skelly A."/>
            <person name="Suda W."/>
            <person name="Hattori M."/>
            <person name="Nakamoto N."/>
            <person name="Caballero S."/>
            <person name="Norman J."/>
            <person name="Olle B."/>
            <person name="Tanoue T."/>
            <person name="Arita M."/>
            <person name="Bucci V."/>
            <person name="Atarashi K."/>
            <person name="Xavier R."/>
            <person name="Honda K."/>
        </authorList>
    </citation>
    <scope>NUCLEOTIDE SEQUENCE [LARGE SCALE GENOMIC DNA]</scope>
    <source>
        <strain evidence="3">k04-0078-D8-1</strain>
    </source>
</reference>
<comment type="caution">
    <text evidence="2">The sequence shown here is derived from an EMBL/GenBank/DDBJ whole genome shotgun (WGS) entry which is preliminary data.</text>
</comment>
<evidence type="ECO:0000259" key="1">
    <source>
        <dbReference type="Pfam" id="PF09861"/>
    </source>
</evidence>
<evidence type="ECO:0000313" key="3">
    <source>
        <dbReference type="Proteomes" id="UP001600943"/>
    </source>
</evidence>
<protein>
    <submittedName>
        <fullName evidence="2">Lactate racemase domain-containing protein</fullName>
    </submittedName>
</protein>
<gene>
    <name evidence="2" type="ORF">K040078D81_25000</name>
</gene>
<organism evidence="2 3">
    <name type="scientific">Blautia hominis</name>
    <dbReference type="NCBI Taxonomy" id="2025493"/>
    <lineage>
        <taxon>Bacteria</taxon>
        <taxon>Bacillati</taxon>
        <taxon>Bacillota</taxon>
        <taxon>Clostridia</taxon>
        <taxon>Lachnospirales</taxon>
        <taxon>Lachnospiraceae</taxon>
        <taxon>Blautia</taxon>
    </lineage>
</organism>